<keyword evidence="10 13" id="KW-0505">Motor protein</keyword>
<dbReference type="InterPro" id="IPR027640">
    <property type="entry name" value="Kinesin-like_fam"/>
</dbReference>
<evidence type="ECO:0000259" key="17">
    <source>
        <dbReference type="PROSITE" id="PS50067"/>
    </source>
</evidence>
<keyword evidence="5" id="KW-0493">Microtubule</keyword>
<dbReference type="SMART" id="SM00129">
    <property type="entry name" value="KISc"/>
    <property type="match status" value="1"/>
</dbReference>
<dbReference type="SMART" id="SM00312">
    <property type="entry name" value="PX"/>
    <property type="match status" value="1"/>
</dbReference>
<evidence type="ECO:0000256" key="13">
    <source>
        <dbReference type="PROSITE-ProRule" id="PRU00283"/>
    </source>
</evidence>
<evidence type="ECO:0000256" key="3">
    <source>
        <dbReference type="ARBA" id="ARBA00022443"/>
    </source>
</evidence>
<dbReference type="PRINTS" id="PR00380">
    <property type="entry name" value="KINESINHEAVY"/>
</dbReference>
<feature type="compositionally biased region" description="Polar residues" evidence="15">
    <location>
        <begin position="140"/>
        <end position="158"/>
    </location>
</feature>
<dbReference type="Gene3D" id="3.30.1520.10">
    <property type="entry name" value="Phox-like domain"/>
    <property type="match status" value="1"/>
</dbReference>
<organism evidence="19 20">
    <name type="scientific">Oikopleura dioica</name>
    <name type="common">Tunicate</name>
    <dbReference type="NCBI Taxonomy" id="34765"/>
    <lineage>
        <taxon>Eukaryota</taxon>
        <taxon>Metazoa</taxon>
        <taxon>Chordata</taxon>
        <taxon>Tunicata</taxon>
        <taxon>Appendicularia</taxon>
        <taxon>Copelata</taxon>
        <taxon>Oikopleuridae</taxon>
        <taxon>Oikopleura</taxon>
    </lineage>
</organism>
<keyword evidence="6 13" id="KW-0547">Nucleotide-binding</keyword>
<feature type="domain" description="PX" evidence="18">
    <location>
        <begin position="222"/>
        <end position="332"/>
    </location>
</feature>
<proteinExistence type="inferred from homology"/>
<keyword evidence="9 14" id="KW-0175">Coiled coil</keyword>
<dbReference type="InterPro" id="IPR059182">
    <property type="entry name" value="Khc_C"/>
</dbReference>
<feature type="region of interest" description="Disordered" evidence="15">
    <location>
        <begin position="107"/>
        <end position="158"/>
    </location>
</feature>
<dbReference type="InterPro" id="IPR019497">
    <property type="entry name" value="Sorting_nexin_WASP-bd-dom"/>
</dbReference>
<evidence type="ECO:0000256" key="14">
    <source>
        <dbReference type="SAM" id="Coils"/>
    </source>
</evidence>
<dbReference type="PROSITE" id="PS50067">
    <property type="entry name" value="KINESIN_MOTOR_2"/>
    <property type="match status" value="1"/>
</dbReference>
<gene>
    <name evidence="19" type="ORF">OKIOD_LOCUS7322</name>
</gene>
<dbReference type="SUPFAM" id="SSF52540">
    <property type="entry name" value="P-loop containing nucleoside triphosphate hydrolases"/>
    <property type="match status" value="1"/>
</dbReference>
<dbReference type="PROSITE" id="PS00411">
    <property type="entry name" value="KINESIN_MOTOR_1"/>
    <property type="match status" value="1"/>
</dbReference>
<evidence type="ECO:0000256" key="12">
    <source>
        <dbReference type="PROSITE-ProRule" id="PRU00192"/>
    </source>
</evidence>
<dbReference type="PROSITE" id="PS50195">
    <property type="entry name" value="PX"/>
    <property type="match status" value="1"/>
</dbReference>
<dbReference type="InterPro" id="IPR001683">
    <property type="entry name" value="PX_dom"/>
</dbReference>
<keyword evidence="4" id="KW-0963">Cytoplasm</keyword>
<evidence type="ECO:0000256" key="1">
    <source>
        <dbReference type="ARBA" id="ARBA00004245"/>
    </source>
</evidence>
<evidence type="ECO:0000256" key="10">
    <source>
        <dbReference type="ARBA" id="ARBA00023175"/>
    </source>
</evidence>
<protein>
    <submittedName>
        <fullName evidence="19">Oidioi.mRNA.OKI2018_I69.XSR.g15764.t1.cds</fullName>
    </submittedName>
</protein>
<feature type="domain" description="SH3" evidence="16">
    <location>
        <begin position="4"/>
        <end position="66"/>
    </location>
</feature>
<accession>A0ABN7SJ02</accession>
<dbReference type="Pfam" id="PF00787">
    <property type="entry name" value="PX"/>
    <property type="match status" value="1"/>
</dbReference>
<keyword evidence="20" id="KW-1185">Reference proteome</keyword>
<evidence type="ECO:0000256" key="4">
    <source>
        <dbReference type="ARBA" id="ARBA00022490"/>
    </source>
</evidence>
<evidence type="ECO:0000256" key="5">
    <source>
        <dbReference type="ARBA" id="ARBA00022701"/>
    </source>
</evidence>
<comment type="subcellular location">
    <subcellularLocation>
        <location evidence="1">Cytoplasm</location>
        <location evidence="1">Cytoskeleton</location>
    </subcellularLocation>
</comment>
<comment type="similarity">
    <text evidence="2">Belongs to the sorting nexin family.</text>
</comment>
<evidence type="ECO:0000259" key="16">
    <source>
        <dbReference type="PROSITE" id="PS50002"/>
    </source>
</evidence>
<dbReference type="PANTHER" id="PTHR47968:SF36">
    <property type="entry name" value="KINESIN HEAVY CHAIN ISOFORM X1"/>
    <property type="match status" value="1"/>
</dbReference>
<evidence type="ECO:0000259" key="18">
    <source>
        <dbReference type="PROSITE" id="PS50195"/>
    </source>
</evidence>
<dbReference type="SUPFAM" id="SSF64268">
    <property type="entry name" value="PX domain"/>
    <property type="match status" value="1"/>
</dbReference>
<comment type="similarity">
    <text evidence="13">Belongs to the TRAFAC class myosin-kinesin ATPase superfamily. Kinesin family.</text>
</comment>
<dbReference type="Gene3D" id="3.40.850.10">
    <property type="entry name" value="Kinesin motor domain"/>
    <property type="match status" value="1"/>
</dbReference>
<evidence type="ECO:0000313" key="19">
    <source>
        <dbReference type="EMBL" id="CAG5098545.1"/>
    </source>
</evidence>
<dbReference type="Proteomes" id="UP001158576">
    <property type="component" value="Chromosome XSR"/>
</dbReference>
<evidence type="ECO:0000256" key="11">
    <source>
        <dbReference type="ARBA" id="ARBA00023212"/>
    </source>
</evidence>
<dbReference type="InterPro" id="IPR001452">
    <property type="entry name" value="SH3_domain"/>
</dbReference>
<keyword evidence="8" id="KW-0813">Transport</keyword>
<keyword evidence="3 12" id="KW-0728">SH3 domain</keyword>
<keyword evidence="11" id="KW-0206">Cytoskeleton</keyword>
<dbReference type="Pfam" id="PF10456">
    <property type="entry name" value="BAR_3_WASP_bdg"/>
    <property type="match status" value="1"/>
</dbReference>
<evidence type="ECO:0000256" key="7">
    <source>
        <dbReference type="ARBA" id="ARBA00022840"/>
    </source>
</evidence>
<name>A0ABN7SJ02_OIKDI</name>
<sequence>MALQPNQQVRVAYDFQGEAANEELTVREGDILKVLFTDVGEGWIQCENANGQSGLVPEAYVEKVEASMPSPQVQSADSGWGMDAFGISAQPAAQPSNNFGSDPFGNDPFGFGTAKPAAQPVSTSQNDPFESKNDPFAPTPSRTDVSSYNSGFESEKTMSGMTDQFQDATLSSSKKSGIFGGKNKFTDPFFIGPSPGPSHDDSIASVDSEGEIVRWRGNNESFSVSVGNPEKSSKLGGMKTFIQYQITPTNTGRGVLRRYKHFDWLHEQLTRKYAAVAIIPPLPGKQATGRFDDDFVTDRMSRLQCWSVRMCRHPLMSSASVFQHFLTSSDDEKIWKNGKRQAEKDAVVGEIFSLQLKVPEEPIEHMKHQVWLAERTKHNKLMGEVVNQMYSSSASLQHKMSTSCKKDYEKLSQTAAALADATQFDRSEGNQKLLKALQAFSGEMKVVGETVCSPDNWIPLSEGLLEYRGLLHAMPQLLSTNTSVMGRLDEMRKAQISQKVSSEQLNEAKRRTDNLSYAVKAEIQYFDDERVKDTTSLIANFLKLQIAAHQKAVASLQGALQSMVDIFGRDVGDDLAREMNSNGDKSDEKCAVKVYCRFRPLNPSEEERRDEFLPSFQSNSSVSFAGKTYTFDHVFDPEVEQSVVYESVASKLVDDVIKGQNGTVFAYGQTASGKTYTMEGSDVFQSSKSGIIPRVARGLFQKIYEQPEHLEFIIKISYVEIYLDKIRDLLDPSRVNLPVHEDREGTSFVKGATERFVASPEEVMRIIEEGKSNRQVSVTNMNEHSSRSHSLFCVQVKQTSTFGGTTLNGKLYLVDLAGSEKVAKTGAEGQTLEEAKQINLSLSSLGNVICALADGRKSHIPYRDSKMTRILKDSLGGNCRTSIIICCSPAEFNKDETRSTLMFGVRAKTIENSVQTNIELTAEQWRVKYEKQTKKLEKLQRMIDGGSEIEERPDPEGANDTISVNEIDLHYERISELEKKIMILSEEKRSEEQAKQKALQEVQDVMRALEEVALSYDQKAEQASKTEQLQLQLEEAQLRSEKLSNELQTRRDDLDVFQQQVYSLAADIGDELLESGDSEMADKRVLEEVFTHLRLQFLQQRSRINEYENFDQYRLETDRHIRASIDLRGVEEQVTKELNQLRGLRRSFLHDISKKLVSAKSSDLTDVISGAHPQKIKFLEANLEQLTSAHKALVRENYELKSQTPRLEARLNATLNRCKKLEQTLKQQKEQISKLQSSMIISSKPRVVKPICGGNKCH</sequence>
<keyword evidence="8" id="KW-0653">Protein transport</keyword>
<dbReference type="InterPro" id="IPR036028">
    <property type="entry name" value="SH3-like_dom_sf"/>
</dbReference>
<dbReference type="SUPFAM" id="SSF50044">
    <property type="entry name" value="SH3-domain"/>
    <property type="match status" value="1"/>
</dbReference>
<dbReference type="CDD" id="cd01369">
    <property type="entry name" value="KISc_KHC_KIF5"/>
    <property type="match status" value="1"/>
</dbReference>
<feature type="coiled-coil region" evidence="14">
    <location>
        <begin position="967"/>
        <end position="1053"/>
    </location>
</feature>
<dbReference type="Gene3D" id="6.10.250.1590">
    <property type="match status" value="1"/>
</dbReference>
<reference evidence="19 20" key="1">
    <citation type="submission" date="2021-04" db="EMBL/GenBank/DDBJ databases">
        <authorList>
            <person name="Bliznina A."/>
        </authorList>
    </citation>
    <scope>NUCLEOTIDE SEQUENCE [LARGE SCALE GENOMIC DNA]</scope>
</reference>
<evidence type="ECO:0000256" key="6">
    <source>
        <dbReference type="ARBA" id="ARBA00022741"/>
    </source>
</evidence>
<feature type="coiled-coil region" evidence="14">
    <location>
        <begin position="1176"/>
        <end position="1238"/>
    </location>
</feature>
<dbReference type="PANTHER" id="PTHR47968">
    <property type="entry name" value="CENTROMERE PROTEIN E"/>
    <property type="match status" value="1"/>
</dbReference>
<evidence type="ECO:0000256" key="2">
    <source>
        <dbReference type="ARBA" id="ARBA00010883"/>
    </source>
</evidence>
<dbReference type="SMART" id="SM00326">
    <property type="entry name" value="SH3"/>
    <property type="match status" value="1"/>
</dbReference>
<feature type="binding site" evidence="13">
    <location>
        <begin position="668"/>
        <end position="675"/>
    </location>
    <ligand>
        <name>ATP</name>
        <dbReference type="ChEBI" id="CHEBI:30616"/>
    </ligand>
</feature>
<dbReference type="InterPro" id="IPR027417">
    <property type="entry name" value="P-loop_NTPase"/>
</dbReference>
<dbReference type="EMBL" id="OU015569">
    <property type="protein sequence ID" value="CAG5098545.1"/>
    <property type="molecule type" value="Genomic_DNA"/>
</dbReference>
<evidence type="ECO:0000256" key="8">
    <source>
        <dbReference type="ARBA" id="ARBA00022927"/>
    </source>
</evidence>
<dbReference type="PROSITE" id="PS50002">
    <property type="entry name" value="SH3"/>
    <property type="match status" value="1"/>
</dbReference>
<dbReference type="InterPro" id="IPR036871">
    <property type="entry name" value="PX_dom_sf"/>
</dbReference>
<feature type="domain" description="Kinesin motor" evidence="17">
    <location>
        <begin position="591"/>
        <end position="910"/>
    </location>
</feature>
<dbReference type="InterPro" id="IPR027267">
    <property type="entry name" value="AH/BAR_dom_sf"/>
</dbReference>
<dbReference type="Pfam" id="PF00225">
    <property type="entry name" value="Kinesin"/>
    <property type="match status" value="1"/>
</dbReference>
<dbReference type="CDD" id="cd23649">
    <property type="entry name" value="Khc_CBD_cc"/>
    <property type="match status" value="1"/>
</dbReference>
<dbReference type="CDD" id="cd06862">
    <property type="entry name" value="PX_SNX9_18_like"/>
    <property type="match status" value="1"/>
</dbReference>
<evidence type="ECO:0000256" key="9">
    <source>
        <dbReference type="ARBA" id="ARBA00023054"/>
    </source>
</evidence>
<dbReference type="Gene3D" id="1.20.1270.60">
    <property type="entry name" value="Arfaptin homology (AH) domain/BAR domain"/>
    <property type="match status" value="1"/>
</dbReference>
<dbReference type="Pfam" id="PF14604">
    <property type="entry name" value="SH3_9"/>
    <property type="match status" value="1"/>
</dbReference>
<evidence type="ECO:0000313" key="20">
    <source>
        <dbReference type="Proteomes" id="UP001158576"/>
    </source>
</evidence>
<dbReference type="InterPro" id="IPR001752">
    <property type="entry name" value="Kinesin_motor_dom"/>
</dbReference>
<dbReference type="Gene3D" id="2.30.30.40">
    <property type="entry name" value="SH3 Domains"/>
    <property type="match status" value="1"/>
</dbReference>
<evidence type="ECO:0000256" key="15">
    <source>
        <dbReference type="SAM" id="MobiDB-lite"/>
    </source>
</evidence>
<dbReference type="InterPro" id="IPR019821">
    <property type="entry name" value="Kinesin_motor_CS"/>
</dbReference>
<keyword evidence="7 13" id="KW-0067">ATP-binding</keyword>
<dbReference type="InterPro" id="IPR036961">
    <property type="entry name" value="Kinesin_motor_dom_sf"/>
</dbReference>